<dbReference type="PANTHER" id="PTHR38011">
    <property type="entry name" value="DIHYDROFOLATE REDUCTASE FAMILY PROTEIN (AFU_ORTHOLOGUE AFUA_8G06820)"/>
    <property type="match status" value="1"/>
</dbReference>
<evidence type="ECO:0000313" key="2">
    <source>
        <dbReference type="EMBL" id="PWJ58055.1"/>
    </source>
</evidence>
<dbReference type="Proteomes" id="UP000245880">
    <property type="component" value="Unassembled WGS sequence"/>
</dbReference>
<name>A0A316AJP7_9BACT</name>
<dbReference type="Gene3D" id="3.40.430.10">
    <property type="entry name" value="Dihydrofolate Reductase, subunit A"/>
    <property type="match status" value="1"/>
</dbReference>
<proteinExistence type="predicted"/>
<dbReference type="EMBL" id="QGDT01000005">
    <property type="protein sequence ID" value="PWJ58055.1"/>
    <property type="molecule type" value="Genomic_DNA"/>
</dbReference>
<accession>A0A316AJP7</accession>
<evidence type="ECO:0000313" key="3">
    <source>
        <dbReference type="Proteomes" id="UP000245880"/>
    </source>
</evidence>
<dbReference type="AlphaFoldDB" id="A0A316AJP7"/>
<gene>
    <name evidence="2" type="ORF">CLV98_105237</name>
</gene>
<organism evidence="2 3">
    <name type="scientific">Dyadobacter jejuensis</name>
    <dbReference type="NCBI Taxonomy" id="1082580"/>
    <lineage>
        <taxon>Bacteria</taxon>
        <taxon>Pseudomonadati</taxon>
        <taxon>Bacteroidota</taxon>
        <taxon>Cytophagia</taxon>
        <taxon>Cytophagales</taxon>
        <taxon>Spirosomataceae</taxon>
        <taxon>Dyadobacter</taxon>
    </lineage>
</organism>
<dbReference type="SUPFAM" id="SSF53597">
    <property type="entry name" value="Dihydrofolate reductase-like"/>
    <property type="match status" value="1"/>
</dbReference>
<reference evidence="2 3" key="1">
    <citation type="submission" date="2018-03" db="EMBL/GenBank/DDBJ databases">
        <title>Genomic Encyclopedia of Archaeal and Bacterial Type Strains, Phase II (KMG-II): from individual species to whole genera.</title>
        <authorList>
            <person name="Goeker M."/>
        </authorList>
    </citation>
    <scope>NUCLEOTIDE SEQUENCE [LARGE SCALE GENOMIC DNA]</scope>
    <source>
        <strain evidence="2 3">DSM 100346</strain>
    </source>
</reference>
<dbReference type="Pfam" id="PF01872">
    <property type="entry name" value="RibD_C"/>
    <property type="match status" value="1"/>
</dbReference>
<dbReference type="RefSeq" id="WP_229203347.1">
    <property type="nucleotide sequence ID" value="NZ_QGDT01000005.1"/>
</dbReference>
<sequence>MMRKLTSFTFLSLNGYYKGENDDTSWHRHGEEEGKYSEQSLSADNALLFGRITYEMMSNFWPTPMAAEMFPVVAAGMNNAEKIVFSNTLKIPDWSNTTILNGDIVGRIRKLKSSEGPDLTILGSGSIVSQFSNAGLIDIYQIMIDPVALPSGTPLFEGIKSKLDLKLTDSRIFKSGVVLLTYTKP</sequence>
<keyword evidence="3" id="KW-1185">Reference proteome</keyword>
<dbReference type="PANTHER" id="PTHR38011:SF11">
    <property type="entry name" value="2,5-DIAMINO-6-RIBOSYLAMINO-4(3H)-PYRIMIDINONE 5'-PHOSPHATE REDUCTASE"/>
    <property type="match status" value="1"/>
</dbReference>
<protein>
    <submittedName>
        <fullName evidence="2">Dihydrofolate reductase</fullName>
    </submittedName>
</protein>
<evidence type="ECO:0000259" key="1">
    <source>
        <dbReference type="Pfam" id="PF01872"/>
    </source>
</evidence>
<dbReference type="InterPro" id="IPR002734">
    <property type="entry name" value="RibDG_C"/>
</dbReference>
<dbReference type="GO" id="GO:0009231">
    <property type="term" value="P:riboflavin biosynthetic process"/>
    <property type="evidence" value="ECO:0007669"/>
    <property type="project" value="InterPro"/>
</dbReference>
<comment type="caution">
    <text evidence="2">The sequence shown here is derived from an EMBL/GenBank/DDBJ whole genome shotgun (WGS) entry which is preliminary data.</text>
</comment>
<dbReference type="InterPro" id="IPR024072">
    <property type="entry name" value="DHFR-like_dom_sf"/>
</dbReference>
<feature type="domain" description="Bacterial bifunctional deaminase-reductase C-terminal" evidence="1">
    <location>
        <begin position="3"/>
        <end position="179"/>
    </location>
</feature>
<dbReference type="InterPro" id="IPR050765">
    <property type="entry name" value="Riboflavin_Biosynth_HTPR"/>
</dbReference>
<dbReference type="GO" id="GO:0008703">
    <property type="term" value="F:5-amino-6-(5-phosphoribosylamino)uracil reductase activity"/>
    <property type="evidence" value="ECO:0007669"/>
    <property type="project" value="InterPro"/>
</dbReference>